<dbReference type="EMBL" id="CP104971">
    <property type="protein sequence ID" value="UXN58210.1"/>
    <property type="molecule type" value="Genomic_DNA"/>
</dbReference>
<name>A0ACD4CX92_9HYPH</name>
<reference evidence="1" key="1">
    <citation type="submission" date="2022-09" db="EMBL/GenBank/DDBJ databases">
        <title>Interaction between co-microsymbionts with complementary sets of symbiotic genes in legume-rhizobium systems.</title>
        <authorList>
            <person name="Safronova V."/>
            <person name="Sazanova A."/>
            <person name="Afonin A."/>
            <person name="Chirak E."/>
        </authorList>
    </citation>
    <scope>NUCLEOTIDE SEQUENCE</scope>
    <source>
        <strain evidence="1">A18/3m</strain>
    </source>
</reference>
<evidence type="ECO:0000313" key="2">
    <source>
        <dbReference type="Proteomes" id="UP001061991"/>
    </source>
</evidence>
<dbReference type="Proteomes" id="UP001061991">
    <property type="component" value="Plasmid p_unnamed2"/>
</dbReference>
<keyword evidence="2" id="KW-1185">Reference proteome</keyword>
<accession>A0ACD4CX92</accession>
<geneLocation type="plasmid" evidence="1 2">
    <name>p_unnamed2</name>
</geneLocation>
<keyword evidence="1" id="KW-0614">Plasmid</keyword>
<gene>
    <name evidence="1" type="ORF">N8E88_05165</name>
</gene>
<evidence type="ECO:0000313" key="1">
    <source>
        <dbReference type="EMBL" id="UXN58210.1"/>
    </source>
</evidence>
<organism evidence="1 2">
    <name type="scientific">Phyllobacterium zundukense</name>
    <dbReference type="NCBI Taxonomy" id="1867719"/>
    <lineage>
        <taxon>Bacteria</taxon>
        <taxon>Pseudomonadati</taxon>
        <taxon>Pseudomonadota</taxon>
        <taxon>Alphaproteobacteria</taxon>
        <taxon>Hyphomicrobiales</taxon>
        <taxon>Phyllobacteriaceae</taxon>
        <taxon>Phyllobacterium</taxon>
    </lineage>
</organism>
<protein>
    <submittedName>
        <fullName evidence="1">Uncharacterized protein</fullName>
    </submittedName>
</protein>
<sequence>MSLHHLASWRVATRYKLRQGLRFVPRGRYLPLDPFHLEPPGGKIAVIHGSAARNWSWHISVNRDEDQEFAAAPLPGICQRTLFASRPYHFILAIEYRLNSQALREGKNHVKRSQEA</sequence>
<proteinExistence type="predicted"/>